<comment type="similarity">
    <text evidence="3 10">Belongs to the complex I subunit 4L family.</text>
</comment>
<feature type="transmembrane region" description="Helical" evidence="10">
    <location>
        <begin position="15"/>
        <end position="33"/>
    </location>
</feature>
<sequence>MLLATLFESGVKIEHYMVLATALFVIGVFGVLYRKNAIILLMCIELMLNAVNLLLVAFSTYFGQADGQLFVFFVMVVAAAEATVGLSILVLLFRNTRSVDIRLFNKLKN</sequence>
<dbReference type="PANTHER" id="PTHR11434">
    <property type="entry name" value="NADH-UBIQUINONE OXIDOREDUCTASE SUBUNIT ND4L"/>
    <property type="match status" value="1"/>
</dbReference>
<evidence type="ECO:0000256" key="7">
    <source>
        <dbReference type="ARBA" id="ARBA00022967"/>
    </source>
</evidence>
<feature type="transmembrane region" description="Helical" evidence="10">
    <location>
        <begin position="69"/>
        <end position="93"/>
    </location>
</feature>
<dbReference type="RefSeq" id="WP_013686724.1">
    <property type="nucleotide sequence ID" value="NC_015321.1"/>
</dbReference>
<dbReference type="GO" id="GO:0030964">
    <property type="term" value="C:NADH dehydrogenase complex"/>
    <property type="evidence" value="ECO:0007669"/>
    <property type="project" value="TreeGrafter"/>
</dbReference>
<dbReference type="GO" id="GO:0050136">
    <property type="term" value="F:NADH dehydrogenase (quinone) (non-electrogenic) activity"/>
    <property type="evidence" value="ECO:0007669"/>
    <property type="project" value="UniProtKB-UniRule"/>
</dbReference>
<dbReference type="Gene3D" id="1.10.287.3510">
    <property type="match status" value="1"/>
</dbReference>
<keyword evidence="4 10" id="KW-0813">Transport</keyword>
<reference evidence="12" key="2">
    <citation type="submission" date="2011-02" db="EMBL/GenBank/DDBJ databases">
        <title>The complete genome of Fluviicola taffensis DSM 16823.</title>
        <authorList>
            <consortium name="US DOE Joint Genome Institute (JGI-PGF)"/>
            <person name="Lucas S."/>
            <person name="Copeland A."/>
            <person name="Lapidus A."/>
            <person name="Bruce D."/>
            <person name="Goodwin L."/>
            <person name="Pitluck S."/>
            <person name="Kyrpides N."/>
            <person name="Mavromatis K."/>
            <person name="Ivanova N."/>
            <person name="Mikhailova N."/>
            <person name="Pagani I."/>
            <person name="Chertkov O."/>
            <person name="Detter J.C."/>
            <person name="Han C."/>
            <person name="Tapia R."/>
            <person name="Land M."/>
            <person name="Hauser L."/>
            <person name="Markowitz V."/>
            <person name="Cheng J.-F."/>
            <person name="Hugenholtz P."/>
            <person name="Woyke T."/>
            <person name="Wu D."/>
            <person name="Tindall B."/>
            <person name="Pomrenke H.G."/>
            <person name="Brambilla E."/>
            <person name="Klenk H.-P."/>
            <person name="Eisen J.A."/>
        </authorList>
    </citation>
    <scope>NUCLEOTIDE SEQUENCE [LARGE SCALE GENOMIC DNA]</scope>
    <source>
        <strain evidence="12">DSM 16823 / RW262 / RW262</strain>
    </source>
</reference>
<dbReference type="InterPro" id="IPR001133">
    <property type="entry name" value="NADH_UbQ_OxRdtase_chain4L/K"/>
</dbReference>
<dbReference type="eggNOG" id="COG0713">
    <property type="taxonomic scope" value="Bacteria"/>
</dbReference>
<proteinExistence type="inferred from homology"/>
<keyword evidence="9 10" id="KW-0472">Membrane</keyword>
<evidence type="ECO:0000256" key="3">
    <source>
        <dbReference type="ARBA" id="ARBA00010519"/>
    </source>
</evidence>
<dbReference type="FunFam" id="1.10.287.3510:FF:000001">
    <property type="entry name" value="NADH-quinone oxidoreductase subunit K"/>
    <property type="match status" value="1"/>
</dbReference>
<keyword evidence="8 10" id="KW-1133">Transmembrane helix</keyword>
<evidence type="ECO:0000256" key="6">
    <source>
        <dbReference type="ARBA" id="ARBA00022719"/>
    </source>
</evidence>
<keyword evidence="6 10" id="KW-0874">Quinone</keyword>
<dbReference type="AlphaFoldDB" id="F2IJR4"/>
<keyword evidence="10" id="KW-0997">Cell inner membrane</keyword>
<evidence type="ECO:0000256" key="1">
    <source>
        <dbReference type="ARBA" id="ARBA00002378"/>
    </source>
</evidence>
<dbReference type="NCBIfam" id="NF004321">
    <property type="entry name" value="PRK05715.1-3"/>
    <property type="match status" value="1"/>
</dbReference>
<dbReference type="NCBIfam" id="NF004323">
    <property type="entry name" value="PRK05715.1-5"/>
    <property type="match status" value="1"/>
</dbReference>
<comment type="function">
    <text evidence="1">NDH-1 shuttles electrons from NADH, via FMN and iron-sulfur (Fe-S) centers, to quinones in the respiratory chain. The immediate electron acceptor for the enzyme in this species is believed to be ubiquinone. Couples the redox reaction to proton translocation (for every two electrons transferred, four hydrogen ions are translocated across the cytoplasmic membrane), and thus conserves the redox energy in a proton gradient.</text>
</comment>
<organism evidence="11 12">
    <name type="scientific">Fluviicola taffensis (strain DSM 16823 / NCIMB 13979 / RW262)</name>
    <dbReference type="NCBI Taxonomy" id="755732"/>
    <lineage>
        <taxon>Bacteria</taxon>
        <taxon>Pseudomonadati</taxon>
        <taxon>Bacteroidota</taxon>
        <taxon>Flavobacteriia</taxon>
        <taxon>Flavobacteriales</taxon>
        <taxon>Crocinitomicaceae</taxon>
        <taxon>Fluviicola</taxon>
    </lineage>
</organism>
<comment type="catalytic activity">
    <reaction evidence="10">
        <text>a quinone + NADH + 5 H(+)(in) = a quinol + NAD(+) + 4 H(+)(out)</text>
        <dbReference type="Rhea" id="RHEA:57888"/>
        <dbReference type="ChEBI" id="CHEBI:15378"/>
        <dbReference type="ChEBI" id="CHEBI:24646"/>
        <dbReference type="ChEBI" id="CHEBI:57540"/>
        <dbReference type="ChEBI" id="CHEBI:57945"/>
        <dbReference type="ChEBI" id="CHEBI:132124"/>
    </reaction>
</comment>
<keyword evidence="7 10" id="KW-1278">Translocase</keyword>
<dbReference type="Proteomes" id="UP000007463">
    <property type="component" value="Chromosome"/>
</dbReference>
<dbReference type="InterPro" id="IPR039428">
    <property type="entry name" value="NUOK/Mnh_C1-like"/>
</dbReference>
<evidence type="ECO:0000256" key="9">
    <source>
        <dbReference type="ARBA" id="ARBA00023136"/>
    </source>
</evidence>
<keyword evidence="10" id="KW-1003">Cell membrane</keyword>
<reference evidence="11 12" key="1">
    <citation type="journal article" date="2011" name="Stand. Genomic Sci.">
        <title>Complete genome sequence of the gliding freshwater bacterium Fluviicola taffensis type strain (RW262).</title>
        <authorList>
            <person name="Woyke T."/>
            <person name="Chertkov O."/>
            <person name="Lapidus A."/>
            <person name="Nolan M."/>
            <person name="Lucas S."/>
            <person name="Del Rio T.G."/>
            <person name="Tice H."/>
            <person name="Cheng J.F."/>
            <person name="Tapia R."/>
            <person name="Han C."/>
            <person name="Goodwin L."/>
            <person name="Pitluck S."/>
            <person name="Liolios K."/>
            <person name="Pagani I."/>
            <person name="Ivanova N."/>
            <person name="Huntemann M."/>
            <person name="Mavromatis K."/>
            <person name="Mikhailova N."/>
            <person name="Pati A."/>
            <person name="Chen A."/>
            <person name="Palaniappan K."/>
            <person name="Land M."/>
            <person name="Hauser L."/>
            <person name="Brambilla E.M."/>
            <person name="Rohde M."/>
            <person name="Mwirichia R."/>
            <person name="Sikorski J."/>
            <person name="Tindall B.J."/>
            <person name="Goker M."/>
            <person name="Bristow J."/>
            <person name="Eisen J.A."/>
            <person name="Markowitz V."/>
            <person name="Hugenholtz P."/>
            <person name="Klenk H.P."/>
            <person name="Kyrpides N.C."/>
        </authorList>
    </citation>
    <scope>NUCLEOTIDE SEQUENCE [LARGE SCALE GENOMIC DNA]</scope>
    <source>
        <strain evidence="12">DSM 16823 / RW262 / RW262</strain>
    </source>
</reference>
<dbReference type="HOGENOM" id="CLU_144724_0_0_10"/>
<dbReference type="OrthoDB" id="9810120at2"/>
<keyword evidence="12" id="KW-1185">Reference proteome</keyword>
<keyword evidence="10" id="KW-0520">NAD</keyword>
<name>F2IJR4_FLUTR</name>
<evidence type="ECO:0000256" key="2">
    <source>
        <dbReference type="ARBA" id="ARBA00004141"/>
    </source>
</evidence>
<evidence type="ECO:0000256" key="5">
    <source>
        <dbReference type="ARBA" id="ARBA00022692"/>
    </source>
</evidence>
<dbReference type="STRING" id="755732.Fluta_1967"/>
<dbReference type="GO" id="GO:0005886">
    <property type="term" value="C:plasma membrane"/>
    <property type="evidence" value="ECO:0007669"/>
    <property type="project" value="UniProtKB-SubCell"/>
</dbReference>
<evidence type="ECO:0000313" key="11">
    <source>
        <dbReference type="EMBL" id="AEA43954.1"/>
    </source>
</evidence>
<comment type="subcellular location">
    <subcellularLocation>
        <location evidence="10">Cell inner membrane</location>
        <topology evidence="10">Multi-pass membrane protein</topology>
    </subcellularLocation>
    <subcellularLocation>
        <location evidence="2">Membrane</location>
        <topology evidence="2">Multi-pass membrane protein</topology>
    </subcellularLocation>
</comment>
<dbReference type="GO" id="GO:0048038">
    <property type="term" value="F:quinone binding"/>
    <property type="evidence" value="ECO:0007669"/>
    <property type="project" value="UniProtKB-KW"/>
</dbReference>
<evidence type="ECO:0000256" key="4">
    <source>
        <dbReference type="ARBA" id="ARBA00022448"/>
    </source>
</evidence>
<dbReference type="NCBIfam" id="NF004320">
    <property type="entry name" value="PRK05715.1-2"/>
    <property type="match status" value="1"/>
</dbReference>
<dbReference type="GO" id="GO:0042773">
    <property type="term" value="P:ATP synthesis coupled electron transport"/>
    <property type="evidence" value="ECO:0007669"/>
    <property type="project" value="InterPro"/>
</dbReference>
<dbReference type="EMBL" id="CP002542">
    <property type="protein sequence ID" value="AEA43954.1"/>
    <property type="molecule type" value="Genomic_DNA"/>
</dbReference>
<dbReference type="KEGG" id="fte:Fluta_1967"/>
<dbReference type="HAMAP" id="MF_01456">
    <property type="entry name" value="NDH1_NuoK"/>
    <property type="match status" value="1"/>
</dbReference>
<feature type="transmembrane region" description="Helical" evidence="10">
    <location>
        <begin position="40"/>
        <end position="63"/>
    </location>
</feature>
<evidence type="ECO:0000256" key="8">
    <source>
        <dbReference type="ARBA" id="ARBA00022989"/>
    </source>
</evidence>
<comment type="subunit">
    <text evidence="10">NDH-1 is composed of 14 different subunits. Subunits NuoA, H, J, K, L, M, N constitute the membrane sector of the complex.</text>
</comment>
<dbReference type="Pfam" id="PF00420">
    <property type="entry name" value="Oxidored_q2"/>
    <property type="match status" value="1"/>
</dbReference>
<accession>F2IJR4</accession>
<keyword evidence="5 10" id="KW-0812">Transmembrane</keyword>
<dbReference type="PANTHER" id="PTHR11434:SF16">
    <property type="entry name" value="NADH-UBIQUINONE OXIDOREDUCTASE CHAIN 4L"/>
    <property type="match status" value="1"/>
</dbReference>
<evidence type="ECO:0000313" key="12">
    <source>
        <dbReference type="Proteomes" id="UP000007463"/>
    </source>
</evidence>
<protein>
    <recommendedName>
        <fullName evidence="10">NADH-quinone oxidoreductase subunit K</fullName>
        <ecNumber evidence="10">7.1.1.-</ecNumber>
    </recommendedName>
    <alternativeName>
        <fullName evidence="10">NADH dehydrogenase I subunit K</fullName>
    </alternativeName>
    <alternativeName>
        <fullName evidence="10">NDH-1 subunit K</fullName>
    </alternativeName>
</protein>
<comment type="function">
    <text evidence="10">NDH-1 shuttles electrons from NADH, via FMN and iron-sulfur (Fe-S) centers, to quinones in the respiratory chain. The immediate electron acceptor for the enzyme in this species is believed to be a menaquinone. Couples the redox reaction to proton translocation (for every two electrons transferred, four hydrogen ions are translocated across the cytoplasmic membrane), and thus conserves the redox energy in a proton gradient.</text>
</comment>
<gene>
    <name evidence="10" type="primary">nuoK</name>
    <name evidence="11" type="ordered locus">Fluta_1967</name>
</gene>
<evidence type="ECO:0000256" key="10">
    <source>
        <dbReference type="HAMAP-Rule" id="MF_01456"/>
    </source>
</evidence>
<dbReference type="EC" id="7.1.1.-" evidence="10"/>